<feature type="region of interest" description="Disordered" evidence="1">
    <location>
        <begin position="26"/>
        <end position="79"/>
    </location>
</feature>
<dbReference type="EMBL" id="CYRY02004862">
    <property type="protein sequence ID" value="VCW69325.1"/>
    <property type="molecule type" value="Genomic_DNA"/>
</dbReference>
<organism evidence="2 3">
    <name type="scientific">Gulo gulo</name>
    <name type="common">Wolverine</name>
    <name type="synonym">Gluton</name>
    <dbReference type="NCBI Taxonomy" id="48420"/>
    <lineage>
        <taxon>Eukaryota</taxon>
        <taxon>Metazoa</taxon>
        <taxon>Chordata</taxon>
        <taxon>Craniata</taxon>
        <taxon>Vertebrata</taxon>
        <taxon>Euteleostomi</taxon>
        <taxon>Mammalia</taxon>
        <taxon>Eutheria</taxon>
        <taxon>Laurasiatheria</taxon>
        <taxon>Carnivora</taxon>
        <taxon>Caniformia</taxon>
        <taxon>Musteloidea</taxon>
        <taxon>Mustelidae</taxon>
        <taxon>Guloninae</taxon>
        <taxon>Gulo</taxon>
    </lineage>
</organism>
<reference evidence="2 3" key="1">
    <citation type="submission" date="2018-10" db="EMBL/GenBank/DDBJ databases">
        <authorList>
            <person name="Ekblom R."/>
            <person name="Jareborg N."/>
        </authorList>
    </citation>
    <scope>NUCLEOTIDE SEQUENCE [LARGE SCALE GENOMIC DNA]</scope>
    <source>
        <tissue evidence="2">Muscle</tissue>
    </source>
</reference>
<evidence type="ECO:0000313" key="3">
    <source>
        <dbReference type="Proteomes" id="UP000269945"/>
    </source>
</evidence>
<gene>
    <name evidence="2" type="ORF">BN2614_LOCUS3</name>
</gene>
<evidence type="ECO:0000313" key="2">
    <source>
        <dbReference type="EMBL" id="VCW69325.1"/>
    </source>
</evidence>
<proteinExistence type="predicted"/>
<evidence type="ECO:0000256" key="1">
    <source>
        <dbReference type="SAM" id="MobiDB-lite"/>
    </source>
</evidence>
<dbReference type="AlphaFoldDB" id="A0A9X9LIV2"/>
<accession>A0A9X9LIV2</accession>
<sequence>CRCRHRWPFQTRSGPHPACRQRLSHLWSPSPRSSPRPAPDLPHHPVKFQSPTPPEFQVSVSTDPTAEQTQPYPTLALTC</sequence>
<keyword evidence="3" id="KW-1185">Reference proteome</keyword>
<dbReference type="Proteomes" id="UP000269945">
    <property type="component" value="Unassembled WGS sequence"/>
</dbReference>
<name>A0A9X9LIV2_GULGU</name>
<protein>
    <submittedName>
        <fullName evidence="2">Uncharacterized protein</fullName>
    </submittedName>
</protein>
<feature type="non-terminal residue" evidence="2">
    <location>
        <position position="1"/>
    </location>
</feature>
<feature type="compositionally biased region" description="Polar residues" evidence="1">
    <location>
        <begin position="58"/>
        <end position="72"/>
    </location>
</feature>
<comment type="caution">
    <text evidence="2">The sequence shown here is derived from an EMBL/GenBank/DDBJ whole genome shotgun (WGS) entry which is preliminary data.</text>
</comment>